<evidence type="ECO:0000313" key="3">
    <source>
        <dbReference type="Proteomes" id="UP000321062"/>
    </source>
</evidence>
<dbReference type="PANTHER" id="PTHR30531:SF12">
    <property type="entry name" value="FLAGELLAR BIOSYNTHETIC PROTEIN FLHB"/>
    <property type="match status" value="1"/>
</dbReference>
<keyword evidence="3" id="KW-1185">Reference proteome</keyword>
<dbReference type="Gene3D" id="3.40.1690.10">
    <property type="entry name" value="secretion proteins EscU"/>
    <property type="match status" value="1"/>
</dbReference>
<comment type="similarity">
    <text evidence="1">Belongs to the type III secretion exporter family.</text>
</comment>
<dbReference type="OrthoDB" id="5244399at2"/>
<dbReference type="PANTHER" id="PTHR30531">
    <property type="entry name" value="FLAGELLAR BIOSYNTHETIC PROTEIN FLHB"/>
    <property type="match status" value="1"/>
</dbReference>
<evidence type="ECO:0000256" key="1">
    <source>
        <dbReference type="ARBA" id="ARBA00010690"/>
    </source>
</evidence>
<dbReference type="GO" id="GO:0005886">
    <property type="term" value="C:plasma membrane"/>
    <property type="evidence" value="ECO:0007669"/>
    <property type="project" value="TreeGrafter"/>
</dbReference>
<dbReference type="Proteomes" id="UP000321062">
    <property type="component" value="Chromosome"/>
</dbReference>
<dbReference type="PRINTS" id="PR00950">
    <property type="entry name" value="TYPE3IMSPROT"/>
</dbReference>
<reference evidence="2 3" key="1">
    <citation type="journal article" date="2015" name="Int. J. Syst. Evol. Microbiol.">
        <title>Youhaiella tibetensis gen. nov., sp. nov., isolated from subsurface sediment.</title>
        <authorList>
            <person name="Wang Y.X."/>
            <person name="Huang F.Q."/>
            <person name="Nogi Y."/>
            <person name="Pang S.J."/>
            <person name="Wang P.K."/>
            <person name="Lv J."/>
        </authorList>
    </citation>
    <scope>NUCLEOTIDE SEQUENCE [LARGE SCALE GENOMIC DNA]</scope>
    <source>
        <strain evidence="3">fig4</strain>
    </source>
</reference>
<protein>
    <submittedName>
        <fullName evidence="2">Type III secretion protein</fullName>
    </submittedName>
</protein>
<accession>A0A5B9DSC8</accession>
<evidence type="ECO:0000313" key="2">
    <source>
        <dbReference type="EMBL" id="QEE22107.1"/>
    </source>
</evidence>
<organism evidence="2 3">
    <name type="scientific">Paradevosia tibetensis</name>
    <dbReference type="NCBI Taxonomy" id="1447062"/>
    <lineage>
        <taxon>Bacteria</taxon>
        <taxon>Pseudomonadati</taxon>
        <taxon>Pseudomonadota</taxon>
        <taxon>Alphaproteobacteria</taxon>
        <taxon>Hyphomicrobiales</taxon>
        <taxon>Devosiaceae</taxon>
        <taxon>Paradevosia</taxon>
    </lineage>
</organism>
<dbReference type="AlphaFoldDB" id="A0A5B9DSC8"/>
<sequence>MSERPERRIAVAMHYEEGSRLAPRVTAKGFGLMAERIVALAEENDVAIDANPMLARALAEVELDQKIPLELFEAAAEVIGFVLRARHRL</sequence>
<dbReference type="EMBL" id="CP041690">
    <property type="protein sequence ID" value="QEE22107.1"/>
    <property type="molecule type" value="Genomic_DNA"/>
</dbReference>
<proteinExistence type="inferred from homology"/>
<dbReference type="GO" id="GO:0009306">
    <property type="term" value="P:protein secretion"/>
    <property type="evidence" value="ECO:0007669"/>
    <property type="project" value="InterPro"/>
</dbReference>
<gene>
    <name evidence="2" type="ORF">FNA67_18885</name>
</gene>
<dbReference type="RefSeq" id="WP_049706648.1">
    <property type="nucleotide sequence ID" value="NZ_BMFM01000002.1"/>
</dbReference>
<dbReference type="KEGG" id="yti:FNA67_18885"/>
<name>A0A5B9DSC8_9HYPH</name>
<dbReference type="SUPFAM" id="SSF160544">
    <property type="entry name" value="EscU C-terminal domain-like"/>
    <property type="match status" value="1"/>
</dbReference>
<dbReference type="Pfam" id="PF01312">
    <property type="entry name" value="Bac_export_2"/>
    <property type="match status" value="1"/>
</dbReference>
<dbReference type="InterPro" id="IPR029025">
    <property type="entry name" value="T3SS_substrate_exporter_C"/>
</dbReference>
<dbReference type="InterPro" id="IPR006135">
    <property type="entry name" value="T3SS_substrate_exporter"/>
</dbReference>